<comment type="caution">
    <text evidence="9">The sequence shown here is derived from an EMBL/GenBank/DDBJ whole genome shotgun (WGS) entry which is preliminary data.</text>
</comment>
<accession>A0A2N6MNI9</accession>
<dbReference type="Pfam" id="PF02586">
    <property type="entry name" value="SRAP"/>
    <property type="match status" value="1"/>
</dbReference>
<dbReference type="AlphaFoldDB" id="A0A2N6MNI9"/>
<dbReference type="EC" id="3.4.-.-" evidence="8"/>
<keyword evidence="4 8" id="KW-0378">Hydrolase</keyword>
<evidence type="ECO:0000256" key="3">
    <source>
        <dbReference type="ARBA" id="ARBA00022763"/>
    </source>
</evidence>
<dbReference type="InterPro" id="IPR003738">
    <property type="entry name" value="SRAP"/>
</dbReference>
<evidence type="ECO:0000256" key="2">
    <source>
        <dbReference type="ARBA" id="ARBA00022670"/>
    </source>
</evidence>
<dbReference type="Gene3D" id="3.90.1680.10">
    <property type="entry name" value="SOS response associated peptidase-like"/>
    <property type="match status" value="1"/>
</dbReference>
<evidence type="ECO:0000256" key="8">
    <source>
        <dbReference type="RuleBase" id="RU364100"/>
    </source>
</evidence>
<dbReference type="PANTHER" id="PTHR13604">
    <property type="entry name" value="DC12-RELATED"/>
    <property type="match status" value="1"/>
</dbReference>
<evidence type="ECO:0000313" key="9">
    <source>
        <dbReference type="EMBL" id="PMB48316.1"/>
    </source>
</evidence>
<dbReference type="GO" id="GO:0008233">
    <property type="term" value="F:peptidase activity"/>
    <property type="evidence" value="ECO:0007669"/>
    <property type="project" value="UniProtKB-KW"/>
</dbReference>
<dbReference type="GO" id="GO:0106300">
    <property type="term" value="P:protein-DNA covalent cross-linking repair"/>
    <property type="evidence" value="ECO:0007669"/>
    <property type="project" value="InterPro"/>
</dbReference>
<proteinExistence type="inferred from homology"/>
<dbReference type="PANTHER" id="PTHR13604:SF0">
    <property type="entry name" value="ABASIC SITE PROCESSING PROTEIN HMCES"/>
    <property type="match status" value="1"/>
</dbReference>
<dbReference type="EMBL" id="NMQI01000031">
    <property type="protein sequence ID" value="PMB48316.1"/>
    <property type="molecule type" value="Genomic_DNA"/>
</dbReference>
<name>A0A2N6MNI9_9CYAN</name>
<sequence>MCGRYTLTAAPETIQRAFDLDTVPSELAPRYNIAPTQPIPVITNQSPRALTFVTWGLIPSWAKDTSMAAQLMNARAETLTEKPSFRSAYKHRRCLVPADGFYEWMKDGKAKRPQYIYRRDRALFAFAGLWERWNSPDGSEILSATIITTEPNATIAPLHHRMAVILEPSDYGTWLDTNAEPAVLQALLRPAPDDLLTYHEVSPAVNNARHDSPDMIEPIKPISQQRLF</sequence>
<keyword evidence="2 8" id="KW-0645">Protease</keyword>
<gene>
    <name evidence="9" type="ORF">CEN41_01935</name>
</gene>
<dbReference type="SUPFAM" id="SSF143081">
    <property type="entry name" value="BB1717-like"/>
    <property type="match status" value="1"/>
</dbReference>
<evidence type="ECO:0000256" key="1">
    <source>
        <dbReference type="ARBA" id="ARBA00008136"/>
    </source>
</evidence>
<keyword evidence="3" id="KW-0227">DNA damage</keyword>
<keyword evidence="6" id="KW-0238">DNA-binding</keyword>
<evidence type="ECO:0000256" key="5">
    <source>
        <dbReference type="ARBA" id="ARBA00023124"/>
    </source>
</evidence>
<dbReference type="GO" id="GO:0003697">
    <property type="term" value="F:single-stranded DNA binding"/>
    <property type="evidence" value="ECO:0007669"/>
    <property type="project" value="InterPro"/>
</dbReference>
<dbReference type="GO" id="GO:0006508">
    <property type="term" value="P:proteolysis"/>
    <property type="evidence" value="ECO:0007669"/>
    <property type="project" value="UniProtKB-KW"/>
</dbReference>
<evidence type="ECO:0000313" key="10">
    <source>
        <dbReference type="Proteomes" id="UP000234966"/>
    </source>
</evidence>
<evidence type="ECO:0000256" key="4">
    <source>
        <dbReference type="ARBA" id="ARBA00022801"/>
    </source>
</evidence>
<organism evidence="9 10">
    <name type="scientific">Fischerella thermalis CCMEE 5330</name>
    <dbReference type="NCBI Taxonomy" id="2019670"/>
    <lineage>
        <taxon>Bacteria</taxon>
        <taxon>Bacillati</taxon>
        <taxon>Cyanobacteriota</taxon>
        <taxon>Cyanophyceae</taxon>
        <taxon>Nostocales</taxon>
        <taxon>Hapalosiphonaceae</taxon>
        <taxon>Fischerella</taxon>
    </lineage>
</organism>
<evidence type="ECO:0000256" key="6">
    <source>
        <dbReference type="ARBA" id="ARBA00023125"/>
    </source>
</evidence>
<dbReference type="GO" id="GO:0016829">
    <property type="term" value="F:lyase activity"/>
    <property type="evidence" value="ECO:0007669"/>
    <property type="project" value="UniProtKB-KW"/>
</dbReference>
<keyword evidence="5" id="KW-0190">Covalent protein-DNA linkage</keyword>
<evidence type="ECO:0000256" key="7">
    <source>
        <dbReference type="ARBA" id="ARBA00023239"/>
    </source>
</evidence>
<protein>
    <recommendedName>
        <fullName evidence="8">Abasic site processing protein</fullName>
        <ecNumber evidence="8">3.4.-.-</ecNumber>
    </recommendedName>
</protein>
<keyword evidence="7" id="KW-0456">Lyase</keyword>
<reference evidence="9 10" key="1">
    <citation type="submission" date="2017-07" db="EMBL/GenBank/DDBJ databases">
        <title>Genomes of Fischerella (Mastigocladus) sp. strains.</title>
        <authorList>
            <person name="Miller S.R."/>
        </authorList>
    </citation>
    <scope>NUCLEOTIDE SEQUENCE [LARGE SCALE GENOMIC DNA]</scope>
    <source>
        <strain evidence="9 10">CCMEE 5330</strain>
    </source>
</reference>
<dbReference type="InterPro" id="IPR036590">
    <property type="entry name" value="SRAP-like"/>
</dbReference>
<dbReference type="Proteomes" id="UP000234966">
    <property type="component" value="Unassembled WGS sequence"/>
</dbReference>
<comment type="similarity">
    <text evidence="1 8">Belongs to the SOS response-associated peptidase family.</text>
</comment>